<dbReference type="EMBL" id="BOOR01000080">
    <property type="protein sequence ID" value="GII59235.1"/>
    <property type="molecule type" value="Genomic_DNA"/>
</dbReference>
<dbReference type="GO" id="GO:0016787">
    <property type="term" value="F:hydrolase activity"/>
    <property type="evidence" value="ECO:0007669"/>
    <property type="project" value="UniProtKB-KW"/>
</dbReference>
<dbReference type="AlphaFoldDB" id="A0A8J4DFC8"/>
<name>A0A8J4DFC8_9ACTN</name>
<dbReference type="Gene3D" id="3.40.50.1820">
    <property type="entry name" value="alpha/beta hydrolase"/>
    <property type="match status" value="1"/>
</dbReference>
<comment type="caution">
    <text evidence="2">The sequence shown here is derived from an EMBL/GenBank/DDBJ whole genome shotgun (WGS) entry which is preliminary data.</text>
</comment>
<dbReference type="Proteomes" id="UP000605992">
    <property type="component" value="Unassembled WGS sequence"/>
</dbReference>
<dbReference type="PANTHER" id="PTHR43194:SF2">
    <property type="entry name" value="PEROXISOMAL MEMBRANE PROTEIN LPX1"/>
    <property type="match status" value="1"/>
</dbReference>
<reference evidence="2" key="1">
    <citation type="submission" date="2021-01" db="EMBL/GenBank/DDBJ databases">
        <title>Whole genome shotgun sequence of Planotetraspora thailandica NBRC 104271.</title>
        <authorList>
            <person name="Komaki H."/>
            <person name="Tamura T."/>
        </authorList>
    </citation>
    <scope>NUCLEOTIDE SEQUENCE</scope>
    <source>
        <strain evidence="2">NBRC 104271</strain>
    </source>
</reference>
<dbReference type="RefSeq" id="WP_203949295.1">
    <property type="nucleotide sequence ID" value="NZ_BOOR01000080.1"/>
</dbReference>
<evidence type="ECO:0000259" key="1">
    <source>
        <dbReference type="Pfam" id="PF12697"/>
    </source>
</evidence>
<accession>A0A8J4DFC8</accession>
<dbReference type="SUPFAM" id="SSF53474">
    <property type="entry name" value="alpha/beta-Hydrolases"/>
    <property type="match status" value="1"/>
</dbReference>
<proteinExistence type="predicted"/>
<protein>
    <submittedName>
        <fullName evidence="2">Alpha/beta hydrolase</fullName>
    </submittedName>
</protein>
<evidence type="ECO:0000313" key="2">
    <source>
        <dbReference type="EMBL" id="GII59235.1"/>
    </source>
</evidence>
<dbReference type="InterPro" id="IPR050228">
    <property type="entry name" value="Carboxylesterase_BioH"/>
</dbReference>
<gene>
    <name evidence="2" type="ORF">Pth03_76240</name>
</gene>
<sequence>MGTPVLFIHGLWLHASSWDPWVEYFQDAGYLPQAPGWPGDGDTVAASRANPDAIAGHGIDDVVEHFAGIIERLPSAPILIGHSFGGMIAQKLLGLDLGAAAVAIDAAQIKGVLPLPLSALRSGFPVLGNPANKNKSVSLTPEQFRYAFGNAISEQESLELYDRWSIPAPGKPLFEAAAANFNPHSSAKVNTANESRGPLLLIAGGKDHTVPETVVRATLKQYRHSHAVTDIIDFPDKAHSLTIDSGWREVAETVLTWLKEQNL</sequence>
<evidence type="ECO:0000313" key="3">
    <source>
        <dbReference type="Proteomes" id="UP000605992"/>
    </source>
</evidence>
<dbReference type="Pfam" id="PF12697">
    <property type="entry name" value="Abhydrolase_6"/>
    <property type="match status" value="1"/>
</dbReference>
<feature type="domain" description="AB hydrolase-1" evidence="1">
    <location>
        <begin position="5"/>
        <end position="252"/>
    </location>
</feature>
<keyword evidence="2" id="KW-0378">Hydrolase</keyword>
<dbReference type="PANTHER" id="PTHR43194">
    <property type="entry name" value="HYDROLASE ALPHA/BETA FOLD FAMILY"/>
    <property type="match status" value="1"/>
</dbReference>
<dbReference type="InterPro" id="IPR029058">
    <property type="entry name" value="AB_hydrolase_fold"/>
</dbReference>
<dbReference type="InterPro" id="IPR000073">
    <property type="entry name" value="AB_hydrolase_1"/>
</dbReference>
<keyword evidence="3" id="KW-1185">Reference proteome</keyword>
<organism evidence="2 3">
    <name type="scientific">Planotetraspora thailandica</name>
    <dbReference type="NCBI Taxonomy" id="487172"/>
    <lineage>
        <taxon>Bacteria</taxon>
        <taxon>Bacillati</taxon>
        <taxon>Actinomycetota</taxon>
        <taxon>Actinomycetes</taxon>
        <taxon>Streptosporangiales</taxon>
        <taxon>Streptosporangiaceae</taxon>
        <taxon>Planotetraspora</taxon>
    </lineage>
</organism>